<dbReference type="Pfam" id="PF04082">
    <property type="entry name" value="Fungal_trans"/>
    <property type="match status" value="1"/>
</dbReference>
<evidence type="ECO:0000256" key="3">
    <source>
        <dbReference type="ARBA" id="ARBA00023015"/>
    </source>
</evidence>
<dbReference type="PANTHER" id="PTHR47338">
    <property type="entry name" value="ZN(II)2CYS6 TRANSCRIPTION FACTOR (EUROFUNG)-RELATED"/>
    <property type="match status" value="1"/>
</dbReference>
<evidence type="ECO:0000256" key="2">
    <source>
        <dbReference type="ARBA" id="ARBA00022723"/>
    </source>
</evidence>
<gene>
    <name evidence="7" type="ORF">VTK73DRAFT_6253</name>
</gene>
<reference evidence="7 8" key="1">
    <citation type="journal article" date="2024" name="Commun. Biol.">
        <title>Comparative genomic analysis of thermophilic fungi reveals convergent evolutionary adaptations and gene losses.</title>
        <authorList>
            <person name="Steindorff A.S."/>
            <person name="Aguilar-Pontes M.V."/>
            <person name="Robinson A.J."/>
            <person name="Andreopoulos B."/>
            <person name="LaButti K."/>
            <person name="Kuo A."/>
            <person name="Mondo S."/>
            <person name="Riley R."/>
            <person name="Otillar R."/>
            <person name="Haridas S."/>
            <person name="Lipzen A."/>
            <person name="Grimwood J."/>
            <person name="Schmutz J."/>
            <person name="Clum A."/>
            <person name="Reid I.D."/>
            <person name="Moisan M.C."/>
            <person name="Butler G."/>
            <person name="Nguyen T.T.M."/>
            <person name="Dewar K."/>
            <person name="Conant G."/>
            <person name="Drula E."/>
            <person name="Henrissat B."/>
            <person name="Hansel C."/>
            <person name="Singer S."/>
            <person name="Hutchinson M.I."/>
            <person name="de Vries R.P."/>
            <person name="Natvig D.O."/>
            <person name="Powell A.J."/>
            <person name="Tsang A."/>
            <person name="Grigoriev I.V."/>
        </authorList>
    </citation>
    <scope>NUCLEOTIDE SEQUENCE [LARGE SCALE GENOMIC DNA]</scope>
    <source>
        <strain evidence="7 8">ATCC 24622</strain>
    </source>
</reference>
<proteinExistence type="predicted"/>
<name>A0ABR3V142_9PEZI</name>
<protein>
    <recommendedName>
        <fullName evidence="6">Xylanolytic transcriptional activator regulatory domain-containing protein</fullName>
    </recommendedName>
</protein>
<dbReference type="Proteomes" id="UP001586593">
    <property type="component" value="Unassembled WGS sequence"/>
</dbReference>
<dbReference type="CDD" id="cd12148">
    <property type="entry name" value="fungal_TF_MHR"/>
    <property type="match status" value="1"/>
</dbReference>
<evidence type="ECO:0000256" key="5">
    <source>
        <dbReference type="ARBA" id="ARBA00023242"/>
    </source>
</evidence>
<keyword evidence="3" id="KW-0805">Transcription regulation</keyword>
<accession>A0ABR3V142</accession>
<comment type="caution">
    <text evidence="7">The sequence shown here is derived from an EMBL/GenBank/DDBJ whole genome shotgun (WGS) entry which is preliminary data.</text>
</comment>
<evidence type="ECO:0000256" key="4">
    <source>
        <dbReference type="ARBA" id="ARBA00023163"/>
    </source>
</evidence>
<keyword evidence="2" id="KW-0479">Metal-binding</keyword>
<comment type="subcellular location">
    <subcellularLocation>
        <location evidence="1">Nucleus</location>
    </subcellularLocation>
</comment>
<evidence type="ECO:0000313" key="7">
    <source>
        <dbReference type="EMBL" id="KAL1835111.1"/>
    </source>
</evidence>
<keyword evidence="4" id="KW-0804">Transcription</keyword>
<evidence type="ECO:0000256" key="1">
    <source>
        <dbReference type="ARBA" id="ARBA00004123"/>
    </source>
</evidence>
<evidence type="ECO:0000313" key="8">
    <source>
        <dbReference type="Proteomes" id="UP001586593"/>
    </source>
</evidence>
<dbReference type="InterPro" id="IPR050815">
    <property type="entry name" value="TF_fung"/>
</dbReference>
<dbReference type="EMBL" id="JAZHXJ010003511">
    <property type="protein sequence ID" value="KAL1835111.1"/>
    <property type="molecule type" value="Genomic_DNA"/>
</dbReference>
<dbReference type="InterPro" id="IPR007219">
    <property type="entry name" value="XnlR_reg_dom"/>
</dbReference>
<sequence length="219" mass="24277">MAQRPSSVWSTLNPSLFASLDSGETVHSFLFRSLSEMVGHRASVDQVVGYYFGSVNTWFTVVERASFQRRLEEMAVSPSAETALLILCMLLVIRTPGDHAALGMDDCLYLCVKAAFTLVQNTVSLSLPLLQAQLLVALYEYGHGLPQQAYASLGACMQMTRAFGWQRSVYWTEDRRQALPADLKMASILFWAVVYLDWQVSFPSGASCSCCFCDHASVC</sequence>
<evidence type="ECO:0000259" key="6">
    <source>
        <dbReference type="Pfam" id="PF04082"/>
    </source>
</evidence>
<keyword evidence="5" id="KW-0539">Nucleus</keyword>
<keyword evidence="8" id="KW-1185">Reference proteome</keyword>
<dbReference type="PANTHER" id="PTHR47338:SF20">
    <property type="entry name" value="ZN(II)2CYS6 TRANSCRIPTION FACTOR (EUROFUNG)"/>
    <property type="match status" value="1"/>
</dbReference>
<feature type="domain" description="Xylanolytic transcriptional activator regulatory" evidence="6">
    <location>
        <begin position="50"/>
        <end position="202"/>
    </location>
</feature>
<organism evidence="7 8">
    <name type="scientific">Phialemonium thermophilum</name>
    <dbReference type="NCBI Taxonomy" id="223376"/>
    <lineage>
        <taxon>Eukaryota</taxon>
        <taxon>Fungi</taxon>
        <taxon>Dikarya</taxon>
        <taxon>Ascomycota</taxon>
        <taxon>Pezizomycotina</taxon>
        <taxon>Sordariomycetes</taxon>
        <taxon>Sordariomycetidae</taxon>
        <taxon>Cephalothecales</taxon>
        <taxon>Cephalothecaceae</taxon>
        <taxon>Phialemonium</taxon>
    </lineage>
</organism>